<dbReference type="SUPFAM" id="SSF49503">
    <property type="entry name" value="Cupredoxins"/>
    <property type="match status" value="1"/>
</dbReference>
<evidence type="ECO:0000313" key="3">
    <source>
        <dbReference type="Proteomes" id="UP000176192"/>
    </source>
</evidence>
<keyword evidence="1" id="KW-0472">Membrane</keyword>
<comment type="caution">
    <text evidence="2">The sequence shown here is derived from an EMBL/GenBank/DDBJ whole genome shotgun (WGS) entry which is preliminary data.</text>
</comment>
<evidence type="ECO:0000313" key="2">
    <source>
        <dbReference type="EMBL" id="OGJ03377.1"/>
    </source>
</evidence>
<reference evidence="2 3" key="1">
    <citation type="journal article" date="2016" name="Nat. Commun.">
        <title>Thousands of microbial genomes shed light on interconnected biogeochemical processes in an aquifer system.</title>
        <authorList>
            <person name="Anantharaman K."/>
            <person name="Brown C.T."/>
            <person name="Hug L.A."/>
            <person name="Sharon I."/>
            <person name="Castelle C.J."/>
            <person name="Probst A.J."/>
            <person name="Thomas B.C."/>
            <person name="Singh A."/>
            <person name="Wilkins M.J."/>
            <person name="Karaoz U."/>
            <person name="Brodie E.L."/>
            <person name="Williams K.H."/>
            <person name="Hubbard S.S."/>
            <person name="Banfield J.F."/>
        </authorList>
    </citation>
    <scope>NUCLEOTIDE SEQUENCE [LARGE SCALE GENOMIC DNA]</scope>
</reference>
<evidence type="ECO:0000256" key="1">
    <source>
        <dbReference type="SAM" id="Phobius"/>
    </source>
</evidence>
<dbReference type="InterPro" id="IPR008972">
    <property type="entry name" value="Cupredoxin"/>
</dbReference>
<dbReference type="InterPro" id="IPR052721">
    <property type="entry name" value="ET_Amicyanin"/>
</dbReference>
<dbReference type="STRING" id="1801797.A3G06_01450"/>
<protein>
    <recommendedName>
        <fullName evidence="4">EfeO-type cupredoxin-like domain-containing protein</fullName>
    </recommendedName>
</protein>
<dbReference type="Gene3D" id="2.60.40.420">
    <property type="entry name" value="Cupredoxins - blue copper proteins"/>
    <property type="match status" value="1"/>
</dbReference>
<accession>A0A1F6YAL3</accession>
<evidence type="ECO:0008006" key="4">
    <source>
        <dbReference type="Google" id="ProtNLM"/>
    </source>
</evidence>
<sequence length="157" mass="17405">MAKLKKYKMSKKLIWVIVLVLVALGIFLLLRKEEVLAPNEELPAALPQEETTNTEVVNENLITYSDTGFAPSTLTVKVGDTVTWKNESDKSMWPASAMHPTHAVYPTTGGCLGSTFDACRGVLPGESWSFKFDIAGEWKYHNHLGPTFFGTVVVEEE</sequence>
<dbReference type="PANTHER" id="PTHR36507">
    <property type="entry name" value="BLL1555 PROTEIN"/>
    <property type="match status" value="1"/>
</dbReference>
<dbReference type="EMBL" id="MFVV01000020">
    <property type="protein sequence ID" value="OGJ03377.1"/>
    <property type="molecule type" value="Genomic_DNA"/>
</dbReference>
<dbReference type="AlphaFoldDB" id="A0A1F6YAL3"/>
<name>A0A1F6YAL3_9BACT</name>
<organism evidence="2 3">
    <name type="scientific">Candidatus Nomurabacteria bacterium RIFCSPLOWO2_12_FULL_46_14</name>
    <dbReference type="NCBI Taxonomy" id="1801797"/>
    <lineage>
        <taxon>Bacteria</taxon>
        <taxon>Candidatus Nomuraibacteriota</taxon>
    </lineage>
</organism>
<feature type="transmembrane region" description="Helical" evidence="1">
    <location>
        <begin position="12"/>
        <end position="30"/>
    </location>
</feature>
<gene>
    <name evidence="2" type="ORF">A3G06_01450</name>
</gene>
<keyword evidence="1" id="KW-0812">Transmembrane</keyword>
<keyword evidence="1" id="KW-1133">Transmembrane helix</keyword>
<proteinExistence type="predicted"/>
<dbReference type="Proteomes" id="UP000176192">
    <property type="component" value="Unassembled WGS sequence"/>
</dbReference>
<dbReference type="PANTHER" id="PTHR36507:SF1">
    <property type="entry name" value="BLL1555 PROTEIN"/>
    <property type="match status" value="1"/>
</dbReference>